<keyword evidence="1 2" id="KW-0479">Metal-binding</keyword>
<feature type="binding site" evidence="2">
    <location>
        <position position="267"/>
    </location>
    <ligand>
        <name>Zn(2+)</name>
        <dbReference type="ChEBI" id="CHEBI:29105"/>
        <note>catalytic</note>
    </ligand>
</feature>
<keyword evidence="1" id="KW-0482">Metalloprotease</keyword>
<dbReference type="GO" id="GO:0004181">
    <property type="term" value="F:metallocarboxypeptidase activity"/>
    <property type="evidence" value="ECO:0007669"/>
    <property type="project" value="UniProtKB-UniRule"/>
</dbReference>
<dbReference type="PANTHER" id="PTHR34217">
    <property type="entry name" value="METAL-DEPENDENT CARBOXYPEPTIDASE"/>
    <property type="match status" value="1"/>
</dbReference>
<feature type="binding site" evidence="2">
    <location>
        <position position="263"/>
    </location>
    <ligand>
        <name>Zn(2+)</name>
        <dbReference type="ChEBI" id="CHEBI:29105"/>
        <note>catalytic</note>
    </ligand>
</feature>
<feature type="active site" description="Proton donor/acceptor" evidence="3">
    <location>
        <position position="264"/>
    </location>
</feature>
<dbReference type="OrthoDB" id="9772308at2"/>
<sequence>MSSAYSTLVEKFRQLSRLDHAMTFLQWDQLVMMPPGGNQSRAEAIAELASMRHEMLISPEIGELLQQAENQVVEAPEKRSLVEMKREWQQAVCLPASLVKAQSLAGSTCEHGWRSQRKDNDWSGFLNNFKEVAQLAREEAKLRQEVEPEKFATPYDALLDLYCTGDSSAFIQEVFTGLKAELPALLGEVLERQHASADLTGSYPIEAQKHLNEKLMSCLGFDFSAGRLDVSMHPFSTGDRGDQRITTRFRDTDFADALTSTAHETGHASYEAGLPLEWDDLPVGQARNMCIHESQSLLFEKQIFLSRPFLRFFTPAIHNLLPESKRFDADQVWRACIKVQPSFIRVEADELTYPLHVILRFEIERELINGTIEPKDIPELWNMKMQKYLGLSTEGNYRDGCLQDIHWTDGSFGYFPSYTLGAINGAQLFATIRKERPDWQDLVVKGDVGFIRDWLREKIWSKGSTMDSQQIMAAATGEGTHPRHFLAHIRARYLENSY</sequence>
<keyword evidence="1 4" id="KW-0121">Carboxypeptidase</keyword>
<dbReference type="Pfam" id="PF02074">
    <property type="entry name" value="Peptidase_M32"/>
    <property type="match status" value="1"/>
</dbReference>
<dbReference type="CDD" id="cd06460">
    <property type="entry name" value="M32_Taq"/>
    <property type="match status" value="1"/>
</dbReference>
<dbReference type="SUPFAM" id="SSF55486">
    <property type="entry name" value="Metalloproteases ('zincins'), catalytic domain"/>
    <property type="match status" value="1"/>
</dbReference>
<proteinExistence type="inferred from homology"/>
<gene>
    <name evidence="4" type="ORF">SAMN02745220_02481</name>
</gene>
<name>A0A1M7Y8D5_9BACT</name>
<organism evidence="4 5">
    <name type="scientific">Desulfopila aestuarii DSM 18488</name>
    <dbReference type="NCBI Taxonomy" id="1121416"/>
    <lineage>
        <taxon>Bacteria</taxon>
        <taxon>Pseudomonadati</taxon>
        <taxon>Thermodesulfobacteriota</taxon>
        <taxon>Desulfobulbia</taxon>
        <taxon>Desulfobulbales</taxon>
        <taxon>Desulfocapsaceae</taxon>
        <taxon>Desulfopila</taxon>
    </lineage>
</organism>
<protein>
    <recommendedName>
        <fullName evidence="1">Metal-dependent carboxypeptidase</fullName>
        <ecNumber evidence="1">3.4.17.19</ecNumber>
    </recommendedName>
</protein>
<keyword evidence="5" id="KW-1185">Reference proteome</keyword>
<keyword evidence="1" id="KW-0378">Hydrolase</keyword>
<reference evidence="4 5" key="1">
    <citation type="submission" date="2016-12" db="EMBL/GenBank/DDBJ databases">
        <authorList>
            <person name="Song W.-J."/>
            <person name="Kurnit D.M."/>
        </authorList>
    </citation>
    <scope>NUCLEOTIDE SEQUENCE [LARGE SCALE GENOMIC DNA]</scope>
    <source>
        <strain evidence="4 5">DSM 18488</strain>
    </source>
</reference>
<dbReference type="AlphaFoldDB" id="A0A1M7Y8D5"/>
<dbReference type="Proteomes" id="UP000184603">
    <property type="component" value="Unassembled WGS sequence"/>
</dbReference>
<dbReference type="GO" id="GO:0046872">
    <property type="term" value="F:metal ion binding"/>
    <property type="evidence" value="ECO:0007669"/>
    <property type="project" value="UniProtKB-KW"/>
</dbReference>
<comment type="cofactor">
    <cofactor evidence="2">
        <name>Zn(2+)</name>
        <dbReference type="ChEBI" id="CHEBI:29105"/>
    </cofactor>
    <text evidence="2">Binds 1 zinc ion per subunit.</text>
</comment>
<dbReference type="GO" id="GO:0006508">
    <property type="term" value="P:proteolysis"/>
    <property type="evidence" value="ECO:0007669"/>
    <property type="project" value="UniProtKB-UniRule"/>
</dbReference>
<evidence type="ECO:0000256" key="2">
    <source>
        <dbReference type="PIRSR" id="PIRSR006615-1"/>
    </source>
</evidence>
<evidence type="ECO:0000256" key="1">
    <source>
        <dbReference type="PIRNR" id="PIRNR006615"/>
    </source>
</evidence>
<evidence type="ECO:0000256" key="3">
    <source>
        <dbReference type="PIRSR" id="PIRSR006615-2"/>
    </source>
</evidence>
<accession>A0A1M7Y8D5</accession>
<dbReference type="InterPro" id="IPR001333">
    <property type="entry name" value="Peptidase_M32_Taq"/>
</dbReference>
<comment type="function">
    <text evidence="1">Broad specificity carboxypetidase that releases amino acids sequentially from the C-terminus, including neutral, aromatic, polar and basic residues.</text>
</comment>
<dbReference type="Gene3D" id="1.10.1370.30">
    <property type="match status" value="1"/>
</dbReference>
<keyword evidence="2" id="KW-0862">Zinc</keyword>
<dbReference type="PROSITE" id="PS52034">
    <property type="entry name" value="PEPTIDASE_M32"/>
    <property type="match status" value="1"/>
</dbReference>
<dbReference type="PIRSF" id="PIRSF006615">
    <property type="entry name" value="Zn_crbxpep_Taq"/>
    <property type="match status" value="1"/>
</dbReference>
<evidence type="ECO:0000313" key="5">
    <source>
        <dbReference type="Proteomes" id="UP000184603"/>
    </source>
</evidence>
<dbReference type="EMBL" id="FRFE01000011">
    <property type="protein sequence ID" value="SHO48816.1"/>
    <property type="molecule type" value="Genomic_DNA"/>
</dbReference>
<dbReference type="PRINTS" id="PR00998">
    <property type="entry name" value="CRBOXYPTASET"/>
</dbReference>
<keyword evidence="1" id="KW-0645">Protease</keyword>
<comment type="similarity">
    <text evidence="1">Belongs to the peptidase M32 family.</text>
</comment>
<dbReference type="EC" id="3.4.17.19" evidence="1"/>
<dbReference type="PANTHER" id="PTHR34217:SF1">
    <property type="entry name" value="CARBOXYPEPTIDASE 1"/>
    <property type="match status" value="1"/>
</dbReference>
<comment type="catalytic activity">
    <reaction evidence="1">
        <text>Release of a C-terminal amino acid with broad specificity, except for -Pro.</text>
        <dbReference type="EC" id="3.4.17.19"/>
    </reaction>
</comment>
<feature type="binding site" evidence="2">
    <location>
        <position position="293"/>
    </location>
    <ligand>
        <name>Zn(2+)</name>
        <dbReference type="ChEBI" id="CHEBI:29105"/>
        <note>catalytic</note>
    </ligand>
</feature>
<dbReference type="STRING" id="1121416.SAMN02745220_02481"/>
<evidence type="ECO:0000313" key="4">
    <source>
        <dbReference type="EMBL" id="SHO48816.1"/>
    </source>
</evidence>
<dbReference type="RefSeq" id="WP_073613776.1">
    <property type="nucleotide sequence ID" value="NZ_FRFE01000011.1"/>
</dbReference>